<evidence type="ECO:0000313" key="2">
    <source>
        <dbReference type="EMBL" id="KAF1379297.1"/>
    </source>
</evidence>
<proteinExistence type="predicted"/>
<organism evidence="2 3">
    <name type="scientific">Perca fluviatilis</name>
    <name type="common">European perch</name>
    <dbReference type="NCBI Taxonomy" id="8168"/>
    <lineage>
        <taxon>Eukaryota</taxon>
        <taxon>Metazoa</taxon>
        <taxon>Chordata</taxon>
        <taxon>Craniata</taxon>
        <taxon>Vertebrata</taxon>
        <taxon>Euteleostomi</taxon>
        <taxon>Actinopterygii</taxon>
        <taxon>Neopterygii</taxon>
        <taxon>Teleostei</taxon>
        <taxon>Neoteleostei</taxon>
        <taxon>Acanthomorphata</taxon>
        <taxon>Eupercaria</taxon>
        <taxon>Perciformes</taxon>
        <taxon>Percoidei</taxon>
        <taxon>Percidae</taxon>
        <taxon>Percinae</taxon>
        <taxon>Perca</taxon>
    </lineage>
</organism>
<feature type="region of interest" description="Disordered" evidence="1">
    <location>
        <begin position="21"/>
        <end position="48"/>
    </location>
</feature>
<dbReference type="EMBL" id="VHII01000015">
    <property type="protein sequence ID" value="KAF1379297.1"/>
    <property type="molecule type" value="Genomic_DNA"/>
</dbReference>
<sequence length="82" mass="9254">MNRQLWLMCNSAHFIVSSGRATYPPKSSSVWSQAQREGPGALEGPDQGRQRLGLGTCNVFHRNERNMVLLSHLALMENEEAW</sequence>
<evidence type="ECO:0000256" key="1">
    <source>
        <dbReference type="SAM" id="MobiDB-lite"/>
    </source>
</evidence>
<dbReference type="Proteomes" id="UP000465112">
    <property type="component" value="Chromosome 15"/>
</dbReference>
<reference evidence="2 3" key="1">
    <citation type="submission" date="2019-06" db="EMBL/GenBank/DDBJ databases">
        <title>A chromosome-scale genome assembly of the European perch, Perca fluviatilis.</title>
        <authorList>
            <person name="Roques C."/>
            <person name="Zahm M."/>
            <person name="Cabau C."/>
            <person name="Klopp C."/>
            <person name="Bouchez O."/>
            <person name="Donnadieu C."/>
            <person name="Kuhl H."/>
            <person name="Gislard M."/>
            <person name="Guendouz S."/>
            <person name="Journot L."/>
            <person name="Haffray P."/>
            <person name="Bestin A."/>
            <person name="Morvezen R."/>
            <person name="Feron R."/>
            <person name="Wen M."/>
            <person name="Jouanno E."/>
            <person name="Herpin A."/>
            <person name="Schartl M."/>
            <person name="Postlethwait J."/>
            <person name="Schaerlinger B."/>
            <person name="Chardard D."/>
            <person name="Lecocq T."/>
            <person name="Poncet C."/>
            <person name="Jaffrelo L."/>
            <person name="Lampietro C."/>
            <person name="Guiguen Y."/>
        </authorList>
    </citation>
    <scope>NUCLEOTIDE SEQUENCE [LARGE SCALE GENOMIC DNA]</scope>
    <source>
        <tissue evidence="2">Blood</tissue>
    </source>
</reference>
<keyword evidence="3" id="KW-1185">Reference proteome</keyword>
<accession>A0A6A5DW47</accession>
<evidence type="ECO:0000313" key="3">
    <source>
        <dbReference type="Proteomes" id="UP000465112"/>
    </source>
</evidence>
<comment type="caution">
    <text evidence="2">The sequence shown here is derived from an EMBL/GenBank/DDBJ whole genome shotgun (WGS) entry which is preliminary data.</text>
</comment>
<feature type="compositionally biased region" description="Polar residues" evidence="1">
    <location>
        <begin position="25"/>
        <end position="35"/>
    </location>
</feature>
<dbReference type="AlphaFoldDB" id="A0A6A5DW47"/>
<protein>
    <submittedName>
        <fullName evidence="2">Uncharacterized protein</fullName>
    </submittedName>
</protein>
<gene>
    <name evidence="2" type="ORF">PFLUV_G00174620</name>
</gene>
<name>A0A6A5DW47_PERFL</name>